<accession>A0ACD0NMY0</accession>
<evidence type="ECO:0000313" key="1">
    <source>
        <dbReference type="EMBL" id="PWN47181.1"/>
    </source>
</evidence>
<dbReference type="EMBL" id="KZ820512">
    <property type="protein sequence ID" value="PWN47181.1"/>
    <property type="molecule type" value="Genomic_DNA"/>
</dbReference>
<name>A0ACD0NMY0_9BASI</name>
<dbReference type="Proteomes" id="UP000245626">
    <property type="component" value="Unassembled WGS sequence"/>
</dbReference>
<keyword evidence="2" id="KW-1185">Reference proteome</keyword>
<organism evidence="1 2">
    <name type="scientific">Violaceomyces palustris</name>
    <dbReference type="NCBI Taxonomy" id="1673888"/>
    <lineage>
        <taxon>Eukaryota</taxon>
        <taxon>Fungi</taxon>
        <taxon>Dikarya</taxon>
        <taxon>Basidiomycota</taxon>
        <taxon>Ustilaginomycotina</taxon>
        <taxon>Ustilaginomycetes</taxon>
        <taxon>Violaceomycetales</taxon>
        <taxon>Violaceomycetaceae</taxon>
        <taxon>Violaceomyces</taxon>
    </lineage>
</organism>
<reference evidence="1 2" key="1">
    <citation type="journal article" date="2018" name="Mol. Biol. Evol.">
        <title>Broad Genomic Sampling Reveals a Smut Pathogenic Ancestry of the Fungal Clade Ustilaginomycotina.</title>
        <authorList>
            <person name="Kijpornyongpan T."/>
            <person name="Mondo S.J."/>
            <person name="Barry K."/>
            <person name="Sandor L."/>
            <person name="Lee J."/>
            <person name="Lipzen A."/>
            <person name="Pangilinan J."/>
            <person name="LaButti K."/>
            <person name="Hainaut M."/>
            <person name="Henrissat B."/>
            <person name="Grigoriev I.V."/>
            <person name="Spatafora J.W."/>
            <person name="Aime M.C."/>
        </authorList>
    </citation>
    <scope>NUCLEOTIDE SEQUENCE [LARGE SCALE GENOMIC DNA]</scope>
    <source>
        <strain evidence="1 2">SA 807</strain>
    </source>
</reference>
<gene>
    <name evidence="1" type="ORF">IE53DRAFT_371667</name>
</gene>
<protein>
    <submittedName>
        <fullName evidence="1">Uncharacterized protein</fullName>
    </submittedName>
</protein>
<proteinExistence type="predicted"/>
<evidence type="ECO:0000313" key="2">
    <source>
        <dbReference type="Proteomes" id="UP000245626"/>
    </source>
</evidence>
<sequence>MSTQETTQRTALELSNLATQRDSSPLSALRTRQSLDKVRMSLEKIQSKFTKQGSFSRSSVDVTMRSPSPPLSQNPSIEGGKSQTCGGGIPGSDFGMRSLPGDGLLRFSGKRISQPRFLNGSSGVEPSSLSHLERSLEQSQRSSTATLTSTESQEKNSAHVTPPGKPFLNHELFSSHPLNLSRSLSCSKSGLSLGTSCNSFTIPDSTPEEPEKAETGSHSPNAAERALPIREEEDSQPESPSAGPKSKKLPILRSKFSMSPDSRSRRGGKSKSRETKASLGATSTLNDGSSSEVFNGKTSFPSFNLTWSAGSKGRRKEKRQPKQSLASLETCRMAGLNEKGGGKIDGIKSLCKMMTPSKFKARSDRSTEGLRRPSVRDVFSSSTDPPHTDAGTFPAGHCLDQERAHAKEYHAPRSSNLTVRPRIGNDVEPNKWRSMLRPRNQNAMEDSSKPAEKACSLDMVRLIGSKANLKPLTPGLVRPRASFDVLGSSHGRRYHPSKALPDFKLRTSASPPATPAICVTPPRESSLDLSEDDSQIFLHQGSEALQKQTSNVNFADASREPCLIGKEILGRPGLEKAGAVASFPCSMTLAPGTVHPEKEAEVSEKETKRGKLRKIQLLEKIQDGSYIPSRRTCELDRTTDGFFRESLDVGRHTYDVSRNSINVENRTHLEPVSGPSEKKLGWWSSLRLRSKKSTTNLKTKGLNPVKVSSSIGYAKYDGRKTEPLSSRTIPPAWRAGDAMIPLSDAAKVDHEVMVRRSEDLLRRTSTSVKPLPLKSSSMDMDRFDVGMSSRVIPIASGKVKRRSPIPALRLHEATPSRKAEEGERNQAANESQSDENKENEKPAINATRHPWLRQLKLQATVSFSPKRPSTPESQAGSASSCASTVPETFMRKEDTMRQPLVEILGSTPLSSVEDALPSPAVNTSLPIPPRAKRSRASTISSEEGKPLKPSRPNEATRSSVVTVGSSILFKDPFESTPPLPSPRRELISEKMKRMIANYGSSSTKAKMDSLEKTDGLATVPPQDPLPPLPVGPTQEDLVESLMDSPASLRDKKPCLNMKQGVQTSTFPGHYQAFGLEDELEKVQRLGAGSTDTCQRQVTGGQIDLSSASLRATDQATDVLHTLIDAFDEGQSVMTSPATSHVRRIQDAGSSEYLGSSMLNDFRASTTFGSIMTYESTEANSSFGDADDLQSILDDIMASSVGHHQSHLKSPSLSIRGSPCSKKAPERSRKFSGASYEAGGQHLNAILPGSGTRRPPPPPLSLSRGVVELSTLAKKKMHTPPPLGKGEGDGVSFSFEAVGPSSLPSTQPSTFKSNATEATTATTSTGRCTERLFSSCSDTSESGAELLNSTSDLTELSNVIEDSPCPPPRTYKSPTATESSGMGRTMYDSGGRSGSQRRLRAADLFLTKVRPHKGLEKPVSDDDAWLRGEKETPASKYAALCRWNFNEAKTKPEIVDQSSSASAPEMRGNAAADAAAESKMMEAQILRGDSLDSSPPCLTTNESCGHYFRQEATGNAVKGGPGIIGFRSEDLSPESKKSQEGPYLEKDTWRGDDAIELEEQAEVPSPLRAVIQRAKIIKKEGSRRASIVPCPPSRIDRSRMSSSPRRRTPRKRVISSTHRKALERALGNAKPPDTPPFSSPTILSGRTGASFMGSPSPHRLTVSTFPADQVSTGSKKVSHACDPRGMKQNETCEDPTFLPSREPHIFHGSGGRDDDVLVRKWNLGDLSMATLGSSPPPCNVVVPIVESIPHCVAVSPVHRRERSLSISSKESFESLNNPSILDRPTCTRWDHFFHNARRDIAESKETYPDTVFTDYLLSIFKPPLKPEELGMFLVDSRTLFRPLPEQERPVNLERLMERDFLDTPSRWKKSLSSQSQRLMGGGGRGRVTSEEGPRTAGLAKNHQGARSYPAQKFEEGTGNDSGVAFSCPDLDPESIHPGPTQTEPKTLVPAFLEFQKPPPPPPSRSRRGMLHSMKGPPPPPPLRRDTTKLRDLFRPPGEENRGGEDGVWKPPFAVSTPSRNKSRETESPNSSSSSSSSSSARNGKKVDLRRPVFKYVIQSPSTASESTTSRWERRHTRHPSLCSCSSSSSFSISSSSCR</sequence>